<dbReference type="PANTHER" id="PTHR10366">
    <property type="entry name" value="NAD DEPENDENT EPIMERASE/DEHYDRATASE"/>
    <property type="match status" value="1"/>
</dbReference>
<evidence type="ECO:0000259" key="3">
    <source>
        <dbReference type="Pfam" id="PF01370"/>
    </source>
</evidence>
<dbReference type="InterPro" id="IPR050425">
    <property type="entry name" value="NAD(P)_dehydrat-like"/>
</dbReference>
<comment type="caution">
    <text evidence="4">The sequence shown here is derived from an EMBL/GenBank/DDBJ whole genome shotgun (WGS) entry which is preliminary data.</text>
</comment>
<feature type="domain" description="NAD-dependent epimerase/dehydratase" evidence="3">
    <location>
        <begin position="10"/>
        <end position="189"/>
    </location>
</feature>
<accession>A0A139IUJ7</accession>
<dbReference type="GO" id="GO:0016616">
    <property type="term" value="F:oxidoreductase activity, acting on the CH-OH group of donors, NAD or NADP as acceptor"/>
    <property type="evidence" value="ECO:0007669"/>
    <property type="project" value="TreeGrafter"/>
</dbReference>
<keyword evidence="1" id="KW-0560">Oxidoreductase</keyword>
<protein>
    <recommendedName>
        <fullName evidence="3">NAD-dependent epimerase/dehydratase domain-containing protein</fullName>
    </recommendedName>
</protein>
<dbReference type="AlphaFoldDB" id="A0A139IUJ7"/>
<evidence type="ECO:0000256" key="2">
    <source>
        <dbReference type="ARBA" id="ARBA00023445"/>
    </source>
</evidence>
<keyword evidence="5" id="KW-1185">Reference proteome</keyword>
<evidence type="ECO:0000313" key="5">
    <source>
        <dbReference type="Proteomes" id="UP000073492"/>
    </source>
</evidence>
<dbReference type="Gene3D" id="3.40.50.720">
    <property type="entry name" value="NAD(P)-binding Rossmann-like Domain"/>
    <property type="match status" value="1"/>
</dbReference>
<proteinExistence type="inferred from homology"/>
<dbReference type="SUPFAM" id="SSF51735">
    <property type="entry name" value="NAD(P)-binding Rossmann-fold domains"/>
    <property type="match status" value="1"/>
</dbReference>
<sequence>MATNDGIVCMTAITGFLGFRTLRYALDVGYQVLAVVRSEAKAELVRSNSALKFKDGQLKFIVVPDMSVPGAFDEAFKGVKYIVHVASPISTKADDADTDLEKSFVMAAIDMTRGLFKSASKAGTVRRIVITSSAGAIVPLSAFLEPTNTPFSAELRQPEIPGPYDNVMGAYIASKIAALNRAEYWVKKHKPNFDTFPDAVKNGVLPDNGFTATLPCLLDVAKTEQTFEFKHAAFEPLVVEVVGHYLEVLEAERKAICILRLIMNDPPPPYHSIGADPDLHPPAHNTSGVTHHLSEQLKNLTTIVDINAQATNSTFEWFDQEIQRLDERLRQLSLPSRLCQRCPGNAHQIIGGSRLRIASIFEQAAIRGGDN</sequence>
<reference evidence="4 5" key="1">
    <citation type="submission" date="2015-07" db="EMBL/GenBank/DDBJ databases">
        <title>Comparative genomics of the Sigatoka disease complex on banana suggests a link between parallel evolutionary changes in Pseudocercospora fijiensis and Pseudocercospora eumusae and increased virulence on the banana host.</title>
        <authorList>
            <person name="Chang T.-C."/>
            <person name="Salvucci A."/>
            <person name="Crous P.W."/>
            <person name="Stergiopoulos I."/>
        </authorList>
    </citation>
    <scope>NUCLEOTIDE SEQUENCE [LARGE SCALE GENOMIC DNA]</scope>
    <source>
        <strain evidence="4 5">CBS 116634</strain>
    </source>
</reference>
<name>A0A139IUJ7_9PEZI</name>
<dbReference type="InterPro" id="IPR036291">
    <property type="entry name" value="NAD(P)-bd_dom_sf"/>
</dbReference>
<dbReference type="InterPro" id="IPR001509">
    <property type="entry name" value="Epimerase_deHydtase"/>
</dbReference>
<comment type="similarity">
    <text evidence="2">Belongs to the NAD(P)-dependent epimerase/dehydratase family. Dihydroflavonol-4-reductase subfamily.</text>
</comment>
<gene>
    <name evidence="4" type="ORF">AC579_8156</name>
</gene>
<evidence type="ECO:0000313" key="4">
    <source>
        <dbReference type="EMBL" id="KXT18427.1"/>
    </source>
</evidence>
<dbReference type="Pfam" id="PF01370">
    <property type="entry name" value="Epimerase"/>
    <property type="match status" value="1"/>
</dbReference>
<evidence type="ECO:0000256" key="1">
    <source>
        <dbReference type="ARBA" id="ARBA00023002"/>
    </source>
</evidence>
<dbReference type="EMBL" id="LFZO01000007">
    <property type="protein sequence ID" value="KXT18427.1"/>
    <property type="molecule type" value="Genomic_DNA"/>
</dbReference>
<dbReference type="Proteomes" id="UP000073492">
    <property type="component" value="Unassembled WGS sequence"/>
</dbReference>
<dbReference type="PANTHER" id="PTHR10366:SF564">
    <property type="entry name" value="STEROL-4-ALPHA-CARBOXYLATE 3-DEHYDROGENASE, DECARBOXYLATING"/>
    <property type="match status" value="1"/>
</dbReference>
<organism evidence="4 5">
    <name type="scientific">Pseudocercospora musae</name>
    <dbReference type="NCBI Taxonomy" id="113226"/>
    <lineage>
        <taxon>Eukaryota</taxon>
        <taxon>Fungi</taxon>
        <taxon>Dikarya</taxon>
        <taxon>Ascomycota</taxon>
        <taxon>Pezizomycotina</taxon>
        <taxon>Dothideomycetes</taxon>
        <taxon>Dothideomycetidae</taxon>
        <taxon>Mycosphaerellales</taxon>
        <taxon>Mycosphaerellaceae</taxon>
        <taxon>Pseudocercospora</taxon>
    </lineage>
</organism>